<feature type="domain" description="Imm-5-like" evidence="1">
    <location>
        <begin position="11"/>
        <end position="142"/>
    </location>
</feature>
<evidence type="ECO:0000313" key="2">
    <source>
        <dbReference type="EMBL" id="OFJ55028.1"/>
    </source>
</evidence>
<sequence>MSVSVGELSLTADDLREVVRFAVAAADEVLGLFEAACPADRRPRAALAAARAFADGAARTHVLRMAAVDAHRAARETVDEAARCAAHAAGDAAAAAFLHPLARATQVGHILRAAAYAAEALGHRAGGDRAVVDAALRRTCRRATPALVDVLRRYPVPPPGTTAVSRTMARLDAALRTGGPTVA</sequence>
<keyword evidence="2" id="KW-0540">Nuclease</keyword>
<organism evidence="2 3">
    <name type="scientific">Mycolicibacterium grossiae</name>
    <dbReference type="NCBI Taxonomy" id="1552759"/>
    <lineage>
        <taxon>Bacteria</taxon>
        <taxon>Bacillati</taxon>
        <taxon>Actinomycetota</taxon>
        <taxon>Actinomycetes</taxon>
        <taxon>Mycobacteriales</taxon>
        <taxon>Mycobacteriaceae</taxon>
        <taxon>Mycolicibacterium</taxon>
    </lineage>
</organism>
<dbReference type="AlphaFoldDB" id="A0A1E8Q8S7"/>
<keyword evidence="2" id="KW-0269">Exonuclease</keyword>
<reference evidence="2 3" key="1">
    <citation type="submission" date="2016-09" db="EMBL/GenBank/DDBJ databases">
        <title>genome sequence of Mycobacterium sp. 739 SCH.</title>
        <authorList>
            <person name="Greninger A.L."/>
            <person name="Qin X."/>
            <person name="Jerome K."/>
            <person name="Vora S."/>
            <person name="Quinn K."/>
        </authorList>
    </citation>
    <scope>NUCLEOTIDE SEQUENCE [LARGE SCALE GENOMIC DNA]</scope>
    <source>
        <strain evidence="2 3">SCH</strain>
    </source>
</reference>
<dbReference type="GO" id="GO:0004527">
    <property type="term" value="F:exonuclease activity"/>
    <property type="evidence" value="ECO:0007669"/>
    <property type="project" value="UniProtKB-KW"/>
</dbReference>
<protein>
    <submittedName>
        <fullName evidence="2">Exonuclease SbcC</fullName>
    </submittedName>
</protein>
<dbReference type="Proteomes" id="UP000178953">
    <property type="component" value="Unassembled WGS sequence"/>
</dbReference>
<keyword evidence="3" id="KW-1185">Reference proteome</keyword>
<dbReference type="EMBL" id="MCHX01000007">
    <property type="protein sequence ID" value="OFJ55028.1"/>
    <property type="molecule type" value="Genomic_DNA"/>
</dbReference>
<name>A0A1E8Q8S7_9MYCO</name>
<comment type="caution">
    <text evidence="2">The sequence shown here is derived from an EMBL/GenBank/DDBJ whole genome shotgun (WGS) entry which is preliminary data.</text>
</comment>
<evidence type="ECO:0000313" key="3">
    <source>
        <dbReference type="Proteomes" id="UP000178953"/>
    </source>
</evidence>
<keyword evidence="2" id="KW-0378">Hydrolase</keyword>
<gene>
    <name evidence="2" type="ORF">BEL07_04545</name>
</gene>
<dbReference type="Pfam" id="PF21805">
    <property type="entry name" value="Imm5_like"/>
    <property type="match status" value="1"/>
</dbReference>
<proteinExistence type="predicted"/>
<dbReference type="OrthoDB" id="166981at2"/>
<dbReference type="InterPro" id="IPR048667">
    <property type="entry name" value="Imm5-like"/>
</dbReference>
<accession>A0A1E8Q8S7</accession>
<evidence type="ECO:0000259" key="1">
    <source>
        <dbReference type="Pfam" id="PF21805"/>
    </source>
</evidence>